<dbReference type="AlphaFoldDB" id="A0A806U0J7"/>
<dbReference type="InterPro" id="IPR037883">
    <property type="entry name" value="Knr4/Smi1-like_sf"/>
</dbReference>
<dbReference type="InterPro" id="IPR009948">
    <property type="entry name" value="Syd"/>
</dbReference>
<dbReference type="EMBL" id="CP010586">
    <property type="protein sequence ID" value="AKP77766.1"/>
    <property type="molecule type" value="Genomic_DNA"/>
</dbReference>
<proteinExistence type="predicted"/>
<name>A0A806U0J7_PRIMG</name>
<accession>A0A806U0J7</accession>
<evidence type="ECO:0000256" key="1">
    <source>
        <dbReference type="ARBA" id="ARBA00022475"/>
    </source>
</evidence>
<dbReference type="Gene3D" id="3.40.1580.20">
    <property type="entry name" value="Syd protein"/>
    <property type="match status" value="1"/>
</dbReference>
<gene>
    <name evidence="4" type="ORF">AS52_02805</name>
</gene>
<evidence type="ECO:0000256" key="3">
    <source>
        <dbReference type="ARBA" id="ARBA00023136"/>
    </source>
</evidence>
<reference evidence="4 5" key="1">
    <citation type="submission" date="2015-01" db="EMBL/GenBank/DDBJ databases">
        <title>Genome sequence of bacillus megaterium Q3.</title>
        <authorList>
            <person name="Wang Y."/>
            <person name="Luo K."/>
            <person name="Bai L."/>
            <person name="Luo F."/>
        </authorList>
    </citation>
    <scope>NUCLEOTIDE SEQUENCE [LARGE SCALE GENOMIC DNA]</scope>
    <source>
        <strain evidence="4 5">Q3</strain>
    </source>
</reference>
<dbReference type="GO" id="GO:0009898">
    <property type="term" value="C:cytoplasmic side of plasma membrane"/>
    <property type="evidence" value="ECO:0007669"/>
    <property type="project" value="InterPro"/>
</dbReference>
<sequence>MKHVMKQYFKKLTGKWEEFNGTLPLISWNEEADAHIYVGSQDEEGYIAWKPLEKYENTNFQQFEQEINVILHNDVKAYFNAYWFLEMIGWVSQYNINLYPVIPGVEPETFCQRVKEYILEKENSTYIPLGFESNGMLVVMNNESGEIFVENDEEKSYKYLSSSLKELISQLDFK</sequence>
<dbReference type="Pfam" id="PF07348">
    <property type="entry name" value="Syd"/>
    <property type="match status" value="1"/>
</dbReference>
<protein>
    <submittedName>
        <fullName evidence="4">SecY interacting protein Syd</fullName>
    </submittedName>
</protein>
<keyword evidence="3" id="KW-0472">Membrane</keyword>
<keyword evidence="1" id="KW-1003">Cell membrane</keyword>
<dbReference type="RefSeq" id="WP_034268633.1">
    <property type="nucleotide sequence ID" value="NZ_CP010586.1"/>
</dbReference>
<organism evidence="4 5">
    <name type="scientific">Priestia megaterium Q3</name>
    <dbReference type="NCBI Taxonomy" id="1452722"/>
    <lineage>
        <taxon>Bacteria</taxon>
        <taxon>Bacillati</taxon>
        <taxon>Bacillota</taxon>
        <taxon>Bacilli</taxon>
        <taxon>Bacillales</taxon>
        <taxon>Bacillaceae</taxon>
        <taxon>Priestia</taxon>
    </lineage>
</organism>
<keyword evidence="2" id="KW-0997">Cell inner membrane</keyword>
<evidence type="ECO:0000256" key="2">
    <source>
        <dbReference type="ARBA" id="ARBA00022519"/>
    </source>
</evidence>
<dbReference type="InterPro" id="IPR038228">
    <property type="entry name" value="Syd_sf"/>
</dbReference>
<evidence type="ECO:0000313" key="4">
    <source>
        <dbReference type="EMBL" id="AKP77766.1"/>
    </source>
</evidence>
<dbReference type="CDD" id="cd16323">
    <property type="entry name" value="Syd"/>
    <property type="match status" value="1"/>
</dbReference>
<evidence type="ECO:0000313" key="5">
    <source>
        <dbReference type="Proteomes" id="UP000036410"/>
    </source>
</evidence>
<dbReference type="SUPFAM" id="SSF160631">
    <property type="entry name" value="SMI1/KNR4-like"/>
    <property type="match status" value="1"/>
</dbReference>
<dbReference type="Proteomes" id="UP000036410">
    <property type="component" value="Chromosome"/>
</dbReference>